<gene>
    <name evidence="1" type="ORF">METZ01_LOCUS217429</name>
</gene>
<organism evidence="1">
    <name type="scientific">marine metagenome</name>
    <dbReference type="NCBI Taxonomy" id="408172"/>
    <lineage>
        <taxon>unclassified sequences</taxon>
        <taxon>metagenomes</taxon>
        <taxon>ecological metagenomes</taxon>
    </lineage>
</organism>
<feature type="non-terminal residue" evidence="1">
    <location>
        <position position="60"/>
    </location>
</feature>
<sequence length="60" mass="6476">MATHACSADKTPYPVIDSNDFTQKISSENIHLNKSAIGTQNLFPLADLVETVQQSVVSIS</sequence>
<protein>
    <submittedName>
        <fullName evidence="1">Uncharacterized protein</fullName>
    </submittedName>
</protein>
<reference evidence="1" key="1">
    <citation type="submission" date="2018-05" db="EMBL/GenBank/DDBJ databases">
        <authorList>
            <person name="Lanie J.A."/>
            <person name="Ng W.-L."/>
            <person name="Kazmierczak K.M."/>
            <person name="Andrzejewski T.M."/>
            <person name="Davidsen T.M."/>
            <person name="Wayne K.J."/>
            <person name="Tettelin H."/>
            <person name="Glass J.I."/>
            <person name="Rusch D."/>
            <person name="Podicherti R."/>
            <person name="Tsui H.-C.T."/>
            <person name="Winkler M.E."/>
        </authorList>
    </citation>
    <scope>NUCLEOTIDE SEQUENCE</scope>
</reference>
<name>A0A382FPP8_9ZZZZ</name>
<evidence type="ECO:0000313" key="1">
    <source>
        <dbReference type="EMBL" id="SVB64575.1"/>
    </source>
</evidence>
<dbReference type="AlphaFoldDB" id="A0A382FPP8"/>
<accession>A0A382FPP8</accession>
<proteinExistence type="predicted"/>
<dbReference type="EMBL" id="UINC01050971">
    <property type="protein sequence ID" value="SVB64575.1"/>
    <property type="molecule type" value="Genomic_DNA"/>
</dbReference>